<name>A0A1H3P258_9RHOB</name>
<evidence type="ECO:0000256" key="1">
    <source>
        <dbReference type="SAM" id="MobiDB-lite"/>
    </source>
</evidence>
<organism evidence="2 3">
    <name type="scientific">Citreimonas salinaria</name>
    <dbReference type="NCBI Taxonomy" id="321339"/>
    <lineage>
        <taxon>Bacteria</taxon>
        <taxon>Pseudomonadati</taxon>
        <taxon>Pseudomonadota</taxon>
        <taxon>Alphaproteobacteria</taxon>
        <taxon>Rhodobacterales</taxon>
        <taxon>Roseobacteraceae</taxon>
        <taxon>Citreimonas</taxon>
    </lineage>
</organism>
<reference evidence="2 3" key="1">
    <citation type="submission" date="2016-10" db="EMBL/GenBank/DDBJ databases">
        <authorList>
            <person name="de Groot N.N."/>
        </authorList>
    </citation>
    <scope>NUCLEOTIDE SEQUENCE [LARGE SCALE GENOMIC DNA]</scope>
    <source>
        <strain evidence="2 3">DSM 26880</strain>
    </source>
</reference>
<sequence length="233" mass="25418">MSIEQREPGTSGSGGVPDEFRAGHSEQWSASGVGLQGGRLQATSPRSRFDSQQVPNASSPEAIECSETSSRVEPGSTSLVGPATRSASQTRILALALQRSPFPSFTKKRLERRWQVGPDVVRDVLRHSGVDPGSEVGLRIPMTDALLCEGFSDPLAVWISASAECRKILSADLLTLEGWIAQKPKKEQRDRTKYYRELSEGRLASVRIGKQHRFRQTLKAALDWRAAGADSSS</sequence>
<keyword evidence="3" id="KW-1185">Reference proteome</keyword>
<dbReference type="Proteomes" id="UP000199286">
    <property type="component" value="Unassembled WGS sequence"/>
</dbReference>
<feature type="compositionally biased region" description="Polar residues" evidence="1">
    <location>
        <begin position="66"/>
        <end position="84"/>
    </location>
</feature>
<dbReference type="AlphaFoldDB" id="A0A1H3P258"/>
<proteinExistence type="predicted"/>
<evidence type="ECO:0000313" key="3">
    <source>
        <dbReference type="Proteomes" id="UP000199286"/>
    </source>
</evidence>
<evidence type="ECO:0000313" key="2">
    <source>
        <dbReference type="EMBL" id="SDY95120.1"/>
    </source>
</evidence>
<gene>
    <name evidence="2" type="ORF">SAMN05444340_1437</name>
</gene>
<accession>A0A1H3P258</accession>
<protein>
    <submittedName>
        <fullName evidence="2">Uncharacterized protein</fullName>
    </submittedName>
</protein>
<dbReference type="EMBL" id="FNPF01000043">
    <property type="protein sequence ID" value="SDY95120.1"/>
    <property type="molecule type" value="Genomic_DNA"/>
</dbReference>
<feature type="compositionally biased region" description="Polar residues" evidence="1">
    <location>
        <begin position="41"/>
        <end position="59"/>
    </location>
</feature>
<feature type="region of interest" description="Disordered" evidence="1">
    <location>
        <begin position="1"/>
        <end position="84"/>
    </location>
</feature>